<dbReference type="GO" id="GO:0043024">
    <property type="term" value="F:ribosomal small subunit binding"/>
    <property type="evidence" value="ECO:0007669"/>
    <property type="project" value="TreeGrafter"/>
</dbReference>
<dbReference type="InterPro" id="IPR020053">
    <property type="entry name" value="Ribosome-bd_factorA_CS"/>
</dbReference>
<protein>
    <submittedName>
        <fullName evidence="2">Ribosome-binding factor A</fullName>
    </submittedName>
</protein>
<dbReference type="InterPro" id="IPR000238">
    <property type="entry name" value="RbfA"/>
</dbReference>
<dbReference type="PROSITE" id="PS01319">
    <property type="entry name" value="RBFA"/>
    <property type="match status" value="1"/>
</dbReference>
<dbReference type="InterPro" id="IPR023799">
    <property type="entry name" value="RbfA_dom_sf"/>
</dbReference>
<dbReference type="Gene3D" id="3.30.300.20">
    <property type="match status" value="1"/>
</dbReference>
<evidence type="ECO:0000313" key="2">
    <source>
        <dbReference type="EMBL" id="OIQ69361.1"/>
    </source>
</evidence>
<gene>
    <name evidence="2" type="primary">rbfA_13</name>
    <name evidence="2" type="ORF">GALL_490380</name>
</gene>
<feature type="region of interest" description="Disordered" evidence="1">
    <location>
        <begin position="91"/>
        <end position="114"/>
    </location>
</feature>
<organism evidence="2">
    <name type="scientific">mine drainage metagenome</name>
    <dbReference type="NCBI Taxonomy" id="410659"/>
    <lineage>
        <taxon>unclassified sequences</taxon>
        <taxon>metagenomes</taxon>
        <taxon>ecological metagenomes</taxon>
    </lineage>
</organism>
<reference evidence="2" key="1">
    <citation type="submission" date="2016-10" db="EMBL/GenBank/DDBJ databases">
        <title>Sequence of Gallionella enrichment culture.</title>
        <authorList>
            <person name="Poehlein A."/>
            <person name="Muehling M."/>
            <person name="Daniel R."/>
        </authorList>
    </citation>
    <scope>NUCLEOTIDE SEQUENCE</scope>
</reference>
<dbReference type="AlphaFoldDB" id="A0A1J5PCK3"/>
<dbReference type="Pfam" id="PF02033">
    <property type="entry name" value="RBFA"/>
    <property type="match status" value="1"/>
</dbReference>
<dbReference type="PANTHER" id="PTHR33515">
    <property type="entry name" value="RIBOSOME-BINDING FACTOR A, CHLOROPLASTIC-RELATED"/>
    <property type="match status" value="1"/>
</dbReference>
<dbReference type="PANTHER" id="PTHR33515:SF1">
    <property type="entry name" value="RIBOSOME-BINDING FACTOR A, CHLOROPLASTIC-RELATED"/>
    <property type="match status" value="1"/>
</dbReference>
<dbReference type="EMBL" id="MLJW01004771">
    <property type="protein sequence ID" value="OIQ69361.1"/>
    <property type="molecule type" value="Genomic_DNA"/>
</dbReference>
<dbReference type="GO" id="GO:0006364">
    <property type="term" value="P:rRNA processing"/>
    <property type="evidence" value="ECO:0007669"/>
    <property type="project" value="InterPro"/>
</dbReference>
<sequence length="114" mass="11920">MTITDVRITGDLQHASIFYTVLGGEDERSASAAALESAKGLIRSAVGKEIGVRLTPSLAFVPDAIFETAAHLESVLAEAAARDQQIAKASAGASYAGGMDPYKAPRVKDAQEEE</sequence>
<proteinExistence type="predicted"/>
<name>A0A1J5PCK3_9ZZZZ</name>
<dbReference type="GO" id="GO:0005829">
    <property type="term" value="C:cytosol"/>
    <property type="evidence" value="ECO:0007669"/>
    <property type="project" value="TreeGrafter"/>
</dbReference>
<accession>A0A1J5PCK3</accession>
<dbReference type="InterPro" id="IPR015946">
    <property type="entry name" value="KH_dom-like_a/b"/>
</dbReference>
<evidence type="ECO:0000256" key="1">
    <source>
        <dbReference type="SAM" id="MobiDB-lite"/>
    </source>
</evidence>
<dbReference type="SUPFAM" id="SSF89919">
    <property type="entry name" value="Ribosome-binding factor A, RbfA"/>
    <property type="match status" value="1"/>
</dbReference>
<dbReference type="NCBIfam" id="TIGR00082">
    <property type="entry name" value="rbfA"/>
    <property type="match status" value="1"/>
</dbReference>
<comment type="caution">
    <text evidence="2">The sequence shown here is derived from an EMBL/GenBank/DDBJ whole genome shotgun (WGS) entry which is preliminary data.</text>
</comment>